<dbReference type="AlphaFoldDB" id="A0A0F9W202"/>
<protein>
    <submittedName>
        <fullName evidence="1">Uncharacterized protein</fullName>
    </submittedName>
</protein>
<proteinExistence type="predicted"/>
<dbReference type="EMBL" id="LAZR01000369">
    <property type="protein sequence ID" value="KKN72098.1"/>
    <property type="molecule type" value="Genomic_DNA"/>
</dbReference>
<comment type="caution">
    <text evidence="1">The sequence shown here is derived from an EMBL/GenBank/DDBJ whole genome shotgun (WGS) entry which is preliminary data.</text>
</comment>
<name>A0A0F9W202_9ZZZZ</name>
<reference evidence="1" key="1">
    <citation type="journal article" date="2015" name="Nature">
        <title>Complex archaea that bridge the gap between prokaryotes and eukaryotes.</title>
        <authorList>
            <person name="Spang A."/>
            <person name="Saw J.H."/>
            <person name="Jorgensen S.L."/>
            <person name="Zaremba-Niedzwiedzka K."/>
            <person name="Martijn J."/>
            <person name="Lind A.E."/>
            <person name="van Eijk R."/>
            <person name="Schleper C."/>
            <person name="Guy L."/>
            <person name="Ettema T.J."/>
        </authorList>
    </citation>
    <scope>NUCLEOTIDE SEQUENCE</scope>
</reference>
<gene>
    <name evidence="1" type="ORF">LCGC14_0413840</name>
</gene>
<evidence type="ECO:0000313" key="1">
    <source>
        <dbReference type="EMBL" id="KKN72098.1"/>
    </source>
</evidence>
<sequence>MRVDEIRLLLASPVRSLSTSIQEKNLEMAGNWTTMIINYMRASRFYANQMHVRLIGSHTCINPTTFDEWNTLHRIAIFKVERAMAETCHGIIAYQSEGNSSEGVEKILRDMAHLPVFFLSGDLKIGEDEMTEIQNFIENIGRNALNESTASA</sequence>
<accession>A0A0F9W202</accession>
<organism evidence="1">
    <name type="scientific">marine sediment metagenome</name>
    <dbReference type="NCBI Taxonomy" id="412755"/>
    <lineage>
        <taxon>unclassified sequences</taxon>
        <taxon>metagenomes</taxon>
        <taxon>ecological metagenomes</taxon>
    </lineage>
</organism>